<evidence type="ECO:0000313" key="9">
    <source>
        <dbReference type="EMBL" id="GLV59326.1"/>
    </source>
</evidence>
<comment type="similarity">
    <text evidence="1 7">Belongs to the peptidase S11 family.</text>
</comment>
<proteinExistence type="inferred from homology"/>
<dbReference type="PROSITE" id="PS50943">
    <property type="entry name" value="HTH_CROC1"/>
    <property type="match status" value="1"/>
</dbReference>
<evidence type="ECO:0000256" key="7">
    <source>
        <dbReference type="RuleBase" id="RU004016"/>
    </source>
</evidence>
<protein>
    <recommendedName>
        <fullName evidence="8">HTH cro/C1-type domain-containing protein</fullName>
    </recommendedName>
</protein>
<evidence type="ECO:0000256" key="1">
    <source>
        <dbReference type="ARBA" id="ARBA00007164"/>
    </source>
</evidence>
<feature type="domain" description="HTH cro/C1-type" evidence="8">
    <location>
        <begin position="18"/>
        <end position="72"/>
    </location>
</feature>
<evidence type="ECO:0000256" key="5">
    <source>
        <dbReference type="ARBA" id="ARBA00022984"/>
    </source>
</evidence>
<evidence type="ECO:0000256" key="3">
    <source>
        <dbReference type="ARBA" id="ARBA00022801"/>
    </source>
</evidence>
<keyword evidence="2" id="KW-0732">Signal</keyword>
<organism evidence="9 10">
    <name type="scientific">Dictyobacter halimunensis</name>
    <dbReference type="NCBI Taxonomy" id="3026934"/>
    <lineage>
        <taxon>Bacteria</taxon>
        <taxon>Bacillati</taxon>
        <taxon>Chloroflexota</taxon>
        <taxon>Ktedonobacteria</taxon>
        <taxon>Ktedonobacterales</taxon>
        <taxon>Dictyobacteraceae</taxon>
        <taxon>Dictyobacter</taxon>
    </lineage>
</organism>
<dbReference type="InterPro" id="IPR018044">
    <property type="entry name" value="Peptidase_S11"/>
</dbReference>
<dbReference type="Proteomes" id="UP001344906">
    <property type="component" value="Unassembled WGS sequence"/>
</dbReference>
<reference evidence="9 10" key="1">
    <citation type="submission" date="2023-02" db="EMBL/GenBank/DDBJ databases">
        <title>Dictyobacter halimunensis sp. nov., a new member of the class Ktedonobacteria from forest soil in a geothermal area.</title>
        <authorList>
            <person name="Rachmania M.K."/>
            <person name="Ningsih F."/>
            <person name="Sakai Y."/>
            <person name="Yabe S."/>
            <person name="Yokota A."/>
            <person name="Sjamsuridzal W."/>
        </authorList>
    </citation>
    <scope>NUCLEOTIDE SEQUENCE [LARGE SCALE GENOMIC DNA]</scope>
    <source>
        <strain evidence="9 10">S3.2.2.5</strain>
    </source>
</reference>
<evidence type="ECO:0000256" key="6">
    <source>
        <dbReference type="ARBA" id="ARBA00023316"/>
    </source>
</evidence>
<name>A0ABQ6FYG8_9CHLR</name>
<dbReference type="InterPro" id="IPR001387">
    <property type="entry name" value="Cro/C1-type_HTH"/>
</dbReference>
<dbReference type="EMBL" id="BSRI01000002">
    <property type="protein sequence ID" value="GLV59326.1"/>
    <property type="molecule type" value="Genomic_DNA"/>
</dbReference>
<dbReference type="Pfam" id="PF01381">
    <property type="entry name" value="HTH_3"/>
    <property type="match status" value="1"/>
</dbReference>
<keyword evidence="10" id="KW-1185">Reference proteome</keyword>
<gene>
    <name evidence="9" type="ORF">KDH_61530</name>
</gene>
<dbReference type="InterPro" id="IPR010982">
    <property type="entry name" value="Lambda_DNA-bd_dom_sf"/>
</dbReference>
<dbReference type="SUPFAM" id="SSF47413">
    <property type="entry name" value="lambda repressor-like DNA-binding domains"/>
    <property type="match status" value="1"/>
</dbReference>
<evidence type="ECO:0000313" key="10">
    <source>
        <dbReference type="Proteomes" id="UP001344906"/>
    </source>
</evidence>
<keyword evidence="6" id="KW-0961">Cell wall biogenesis/degradation</keyword>
<dbReference type="PRINTS" id="PR00725">
    <property type="entry name" value="DADACBPTASE1"/>
</dbReference>
<dbReference type="PANTHER" id="PTHR21581:SF33">
    <property type="entry name" value="D-ALANYL-D-ALANINE CARBOXYPEPTIDASE DACB"/>
    <property type="match status" value="1"/>
</dbReference>
<accession>A0ABQ6FYG8</accession>
<dbReference type="Gene3D" id="1.10.260.40">
    <property type="entry name" value="lambda repressor-like DNA-binding domains"/>
    <property type="match status" value="1"/>
</dbReference>
<keyword evidence="5" id="KW-0573">Peptidoglycan synthesis</keyword>
<keyword evidence="3" id="KW-0378">Hydrolase</keyword>
<comment type="caution">
    <text evidence="9">The sequence shown here is derived from an EMBL/GenBank/DDBJ whole genome shotgun (WGS) entry which is preliminary data.</text>
</comment>
<evidence type="ECO:0000259" key="8">
    <source>
        <dbReference type="PROSITE" id="PS50943"/>
    </source>
</evidence>
<evidence type="ECO:0000256" key="2">
    <source>
        <dbReference type="ARBA" id="ARBA00022729"/>
    </source>
</evidence>
<dbReference type="RefSeq" id="WP_338255919.1">
    <property type="nucleotide sequence ID" value="NZ_BSRI01000002.1"/>
</dbReference>
<sequence length="379" mass="42809">MEHRQQDMSPGLSFGAWLKEQRKKKHWTQAELAQRIHCASITIRKIEAGERHPSRQLTGLLAEQFRIAARDRDAFDEFAMSGSSSSLPDSIGATAAKSSPVVPMQDFSRGPERKRITFVQRPHGVHARTIYLLEASSDQLLLAERAQQRLKIASTTKIMTALLAIEQGNLNQKVIVRQEILDLLNRYQGHLSHLQAGDTFLLKDLLYALMLPSGDDAAFVIAEAMCGSVKEFVKLMHVYARRLRLTDTCYVNPSGTTHLNMLDNYEASNYSTATDLIRLTQYATTNSLFAQIVQLQRYELPESDDHHAYRWETINSLLYSYAGATGVKTGRDSEKDCSMVFSATSGRQRLIGVVLQEQSIQQRLHDAQRLLDWGFSQSY</sequence>
<dbReference type="InterPro" id="IPR012338">
    <property type="entry name" value="Beta-lactam/transpept-like"/>
</dbReference>
<dbReference type="CDD" id="cd00093">
    <property type="entry name" value="HTH_XRE"/>
    <property type="match status" value="1"/>
</dbReference>
<dbReference type="Gene3D" id="3.40.710.10">
    <property type="entry name" value="DD-peptidase/beta-lactamase superfamily"/>
    <property type="match status" value="1"/>
</dbReference>
<dbReference type="InterPro" id="IPR001967">
    <property type="entry name" value="Peptidase_S11_N"/>
</dbReference>
<dbReference type="SMART" id="SM00530">
    <property type="entry name" value="HTH_XRE"/>
    <property type="match status" value="1"/>
</dbReference>
<dbReference type="Pfam" id="PF00768">
    <property type="entry name" value="Peptidase_S11"/>
    <property type="match status" value="1"/>
</dbReference>
<dbReference type="PANTHER" id="PTHR21581">
    <property type="entry name" value="D-ALANYL-D-ALANINE CARBOXYPEPTIDASE"/>
    <property type="match status" value="1"/>
</dbReference>
<evidence type="ECO:0000256" key="4">
    <source>
        <dbReference type="ARBA" id="ARBA00022960"/>
    </source>
</evidence>
<keyword evidence="4" id="KW-0133">Cell shape</keyword>
<dbReference type="SUPFAM" id="SSF56601">
    <property type="entry name" value="beta-lactamase/transpeptidase-like"/>
    <property type="match status" value="1"/>
</dbReference>